<feature type="region of interest" description="Disordered" evidence="2">
    <location>
        <begin position="1"/>
        <end position="50"/>
    </location>
</feature>
<dbReference type="Gene3D" id="3.40.630.190">
    <property type="entry name" value="LCP protein"/>
    <property type="match status" value="1"/>
</dbReference>
<keyword evidence="7" id="KW-1185">Reference proteome</keyword>
<evidence type="ECO:0000259" key="5">
    <source>
        <dbReference type="Pfam" id="PF13399"/>
    </source>
</evidence>
<comment type="caution">
    <text evidence="6">The sequence shown here is derived from an EMBL/GenBank/DDBJ whole genome shotgun (WGS) entry which is preliminary data.</text>
</comment>
<gene>
    <name evidence="6" type="ORF">GCM10010423_44230</name>
</gene>
<protein>
    <submittedName>
        <fullName evidence="6">LCP family protein</fullName>
    </submittedName>
</protein>
<feature type="region of interest" description="Disordered" evidence="2">
    <location>
        <begin position="391"/>
        <end position="418"/>
    </location>
</feature>
<comment type="similarity">
    <text evidence="1">Belongs to the LytR/CpsA/Psr (LCP) family.</text>
</comment>
<evidence type="ECO:0000313" key="7">
    <source>
        <dbReference type="Proteomes" id="UP001501095"/>
    </source>
</evidence>
<evidence type="ECO:0000256" key="3">
    <source>
        <dbReference type="SAM" id="Phobius"/>
    </source>
</evidence>
<evidence type="ECO:0000256" key="2">
    <source>
        <dbReference type="SAM" id="MobiDB-lite"/>
    </source>
</evidence>
<dbReference type="InterPro" id="IPR004474">
    <property type="entry name" value="LytR_CpsA_psr"/>
</dbReference>
<dbReference type="Pfam" id="PF03816">
    <property type="entry name" value="LytR_cpsA_psr"/>
    <property type="match status" value="1"/>
</dbReference>
<feature type="domain" description="LytR/CpsA/Psr regulator C-terminal" evidence="5">
    <location>
        <begin position="424"/>
        <end position="518"/>
    </location>
</feature>
<accession>A0ABN3NXZ5</accession>
<dbReference type="InterPro" id="IPR050922">
    <property type="entry name" value="LytR/CpsA/Psr_CW_biosynth"/>
</dbReference>
<sequence>MAQSDVRGGGTRRDAGGLVQDERPRTGAHAAGGDDGDNGGPGRRSGRRRGGGRRILRWSALVLSVLILGTAGAGYLYYRHLNGNIDKGKRNAGDSDVRKSEPNAAGQTPLNILLIGSDSRNSAENLKLGGSRDNVGSKPLADVQMLLHVSADRESASVVSIPRDTRVDIPKCTDPDTGETYPAKNTIINESLQRGGPGCTLATWQELTGVYIDHWMMVDFAGVVDMADAIGGVPVCVNQNVWDRPLPGQGGGSGLKLKAGTHNVQGKQALQWLRTRHAWGSDPLRAKAQHMYMNAMIRTLKKQNVFTDTGRLMGLAEAGTKALKVSEEIGTVKELYDLAMQLKSVPTSRITMTTMPWIEDPLNRNHLVPKPADADKMWAMIRDDVSFDKGGKAGKAGKNAEAADGPSPASARATGPAAAPAEGLSVTVVNGTAGEQGAAVPNRAAAIVAALQQEGFVRAVAAQQQNPQPRTQLTYPKSTGEQGRANALSVAEAVGIPSGQVRATDDVTTTTLVVGADWREGTDYPEQEPVKAGDLPDSADALTADKKECMNVYRPYQW</sequence>
<dbReference type="NCBIfam" id="TIGR00350">
    <property type="entry name" value="lytR_cpsA_psr"/>
    <property type="match status" value="1"/>
</dbReference>
<evidence type="ECO:0000256" key="1">
    <source>
        <dbReference type="ARBA" id="ARBA00006068"/>
    </source>
</evidence>
<dbReference type="PANTHER" id="PTHR33392">
    <property type="entry name" value="POLYISOPRENYL-TEICHOIC ACID--PEPTIDOGLYCAN TEICHOIC ACID TRANSFERASE TAGU"/>
    <property type="match status" value="1"/>
</dbReference>
<feature type="transmembrane region" description="Helical" evidence="3">
    <location>
        <begin position="55"/>
        <end position="78"/>
    </location>
</feature>
<reference evidence="6 7" key="1">
    <citation type="journal article" date="2019" name="Int. J. Syst. Evol. Microbiol.">
        <title>The Global Catalogue of Microorganisms (GCM) 10K type strain sequencing project: providing services to taxonomists for standard genome sequencing and annotation.</title>
        <authorList>
            <consortium name="The Broad Institute Genomics Platform"/>
            <consortium name="The Broad Institute Genome Sequencing Center for Infectious Disease"/>
            <person name="Wu L."/>
            <person name="Ma J."/>
        </authorList>
    </citation>
    <scope>NUCLEOTIDE SEQUENCE [LARGE SCALE GENOMIC DNA]</scope>
    <source>
        <strain evidence="6 7">JCM 6924</strain>
    </source>
</reference>
<dbReference type="EMBL" id="BAAATM010000015">
    <property type="protein sequence ID" value="GAA2541078.1"/>
    <property type="molecule type" value="Genomic_DNA"/>
</dbReference>
<proteinExistence type="inferred from homology"/>
<keyword evidence="3" id="KW-0472">Membrane</keyword>
<evidence type="ECO:0000259" key="4">
    <source>
        <dbReference type="Pfam" id="PF03816"/>
    </source>
</evidence>
<feature type="compositionally biased region" description="Low complexity" evidence="2">
    <location>
        <begin position="396"/>
        <end position="418"/>
    </location>
</feature>
<dbReference type="Proteomes" id="UP001501095">
    <property type="component" value="Unassembled WGS sequence"/>
</dbReference>
<keyword evidence="3" id="KW-0812">Transmembrane</keyword>
<evidence type="ECO:0000313" key="6">
    <source>
        <dbReference type="EMBL" id="GAA2541078.1"/>
    </source>
</evidence>
<dbReference type="InterPro" id="IPR027381">
    <property type="entry name" value="LytR/CpsA/Psr_C"/>
</dbReference>
<name>A0ABN3NXZ5_9ACTN</name>
<dbReference type="Pfam" id="PF13399">
    <property type="entry name" value="LytR_C"/>
    <property type="match status" value="1"/>
</dbReference>
<feature type="domain" description="Cell envelope-related transcriptional attenuator" evidence="4">
    <location>
        <begin position="141"/>
        <end position="301"/>
    </location>
</feature>
<keyword evidence="3" id="KW-1133">Transmembrane helix</keyword>
<organism evidence="6 7">
    <name type="scientific">Streptomyces levis</name>
    <dbReference type="NCBI Taxonomy" id="285566"/>
    <lineage>
        <taxon>Bacteria</taxon>
        <taxon>Bacillati</taxon>
        <taxon>Actinomycetota</taxon>
        <taxon>Actinomycetes</taxon>
        <taxon>Kitasatosporales</taxon>
        <taxon>Streptomycetaceae</taxon>
        <taxon>Streptomyces</taxon>
    </lineage>
</organism>
<feature type="compositionally biased region" description="Basic and acidic residues" evidence="2">
    <location>
        <begin position="11"/>
        <end position="25"/>
    </location>
</feature>
<dbReference type="PANTHER" id="PTHR33392:SF6">
    <property type="entry name" value="POLYISOPRENYL-TEICHOIC ACID--PEPTIDOGLYCAN TEICHOIC ACID TRANSFERASE TAGU"/>
    <property type="match status" value="1"/>
</dbReference>
<dbReference type="RefSeq" id="WP_344539229.1">
    <property type="nucleotide sequence ID" value="NZ_BAAATM010000015.1"/>
</dbReference>